<dbReference type="AlphaFoldDB" id="A0A1H8BN51"/>
<organism evidence="2 3">
    <name type="scientific">Nitrosomonas marina</name>
    <dbReference type="NCBI Taxonomy" id="917"/>
    <lineage>
        <taxon>Bacteria</taxon>
        <taxon>Pseudomonadati</taxon>
        <taxon>Pseudomonadota</taxon>
        <taxon>Betaproteobacteria</taxon>
        <taxon>Nitrosomonadales</taxon>
        <taxon>Nitrosomonadaceae</taxon>
        <taxon>Nitrosomonas</taxon>
    </lineage>
</organism>
<dbReference type="Proteomes" id="UP000199459">
    <property type="component" value="Unassembled WGS sequence"/>
</dbReference>
<evidence type="ECO:0000313" key="2">
    <source>
        <dbReference type="EMBL" id="SEM84192.1"/>
    </source>
</evidence>
<evidence type="ECO:0000256" key="1">
    <source>
        <dbReference type="SAM" id="Phobius"/>
    </source>
</evidence>
<evidence type="ECO:0000313" key="3">
    <source>
        <dbReference type="Proteomes" id="UP000199459"/>
    </source>
</evidence>
<name>A0A1H8BN51_9PROT</name>
<gene>
    <name evidence="2" type="ORF">SAMN05216325_10319</name>
</gene>
<dbReference type="EMBL" id="FOCP01000003">
    <property type="protein sequence ID" value="SEM84192.1"/>
    <property type="molecule type" value="Genomic_DNA"/>
</dbReference>
<accession>A0A1H8BN51</accession>
<feature type="transmembrane region" description="Helical" evidence="1">
    <location>
        <begin position="12"/>
        <end position="29"/>
    </location>
</feature>
<feature type="transmembrane region" description="Helical" evidence="1">
    <location>
        <begin position="50"/>
        <end position="80"/>
    </location>
</feature>
<keyword evidence="1" id="KW-1133">Transmembrane helix</keyword>
<proteinExistence type="predicted"/>
<reference evidence="2 3" key="1">
    <citation type="submission" date="2016-10" db="EMBL/GenBank/DDBJ databases">
        <authorList>
            <person name="de Groot N.N."/>
        </authorList>
    </citation>
    <scope>NUCLEOTIDE SEQUENCE [LARGE SCALE GENOMIC DNA]</scope>
    <source>
        <strain evidence="2 3">Nm22</strain>
    </source>
</reference>
<keyword evidence="1" id="KW-0472">Membrane</keyword>
<dbReference type="RefSeq" id="WP_245738802.1">
    <property type="nucleotide sequence ID" value="NZ_FOCP01000003.1"/>
</dbReference>
<keyword evidence="1" id="KW-0812">Transmembrane</keyword>
<protein>
    <submittedName>
        <fullName evidence="2">Uncharacterized protein</fullName>
    </submittedName>
</protein>
<sequence length="84" mass="9494">MFYMEDAEIALMFSLLAIPVAIWLQLWVKSRRESRRNISGDEEFENTGRAFFSIIVEGTAVIGGLIMIIVASGGVIKYIINFYT</sequence>